<dbReference type="KEGG" id="aman:B6F84_09570"/>
<sequence length="181" mass="20081">MIDKIIDGLKYSLKNERSILRRYLILGSFDGLLLAVSIVTSALITHLNTKTTDLTVISGLLSISISSILNSAIAEIKEREIEFEYLEKQMMKSLKGTIYDYGMKITVILSAISHGLSPFLGIAILLAYDYTKNLIIILLSSSLILFLLGILYEGDIKEKIKTSIFIVLSGLIVAFIVYLIS</sequence>
<feature type="transmembrane region" description="Helical" evidence="1">
    <location>
        <begin position="98"/>
        <end position="128"/>
    </location>
</feature>
<dbReference type="EMBL" id="CP020477">
    <property type="protein sequence ID" value="ARM76248.1"/>
    <property type="molecule type" value="Genomic_DNA"/>
</dbReference>
<accession>A0A1W6K141</accession>
<evidence type="ECO:0000313" key="2">
    <source>
        <dbReference type="EMBL" id="ARM76248.1"/>
    </source>
</evidence>
<dbReference type="OrthoDB" id="60696at2157"/>
<keyword evidence="1" id="KW-0472">Membrane</keyword>
<evidence type="ECO:0008006" key="4">
    <source>
        <dbReference type="Google" id="ProtNLM"/>
    </source>
</evidence>
<feature type="transmembrane region" description="Helical" evidence="1">
    <location>
        <begin position="23"/>
        <end position="44"/>
    </location>
</feature>
<name>A0A1W6K141_9CREN</name>
<gene>
    <name evidence="2" type="ORF">B6F84_09570</name>
</gene>
<evidence type="ECO:0000313" key="3">
    <source>
        <dbReference type="Proteomes" id="UP000193404"/>
    </source>
</evidence>
<dbReference type="STRING" id="282676.B6F84_09570"/>
<dbReference type="GeneID" id="41591172"/>
<protein>
    <recommendedName>
        <fullName evidence="4">VIT family protein</fullName>
    </recommendedName>
</protein>
<organism evidence="2 3">
    <name type="scientific">Acidianus manzaensis</name>
    <dbReference type="NCBI Taxonomy" id="282676"/>
    <lineage>
        <taxon>Archaea</taxon>
        <taxon>Thermoproteota</taxon>
        <taxon>Thermoprotei</taxon>
        <taxon>Sulfolobales</taxon>
        <taxon>Sulfolobaceae</taxon>
        <taxon>Acidianus</taxon>
    </lineage>
</organism>
<dbReference type="AlphaFoldDB" id="A0A1W6K141"/>
<reference evidence="2 3" key="1">
    <citation type="submission" date="2017-03" db="EMBL/GenBank/DDBJ databases">
        <title>Sulfur activation and transportation mechanism of thermophilic Archaea Acidianus manzaensis YN-25.</title>
        <authorList>
            <person name="Ma Y."/>
            <person name="Yang Y."/>
            <person name="Xia J."/>
        </authorList>
    </citation>
    <scope>NUCLEOTIDE SEQUENCE [LARGE SCALE GENOMIC DNA]</scope>
    <source>
        <strain evidence="2 3">YN-25</strain>
    </source>
</reference>
<evidence type="ECO:0000256" key="1">
    <source>
        <dbReference type="SAM" id="Phobius"/>
    </source>
</evidence>
<feature type="transmembrane region" description="Helical" evidence="1">
    <location>
        <begin position="134"/>
        <end position="152"/>
    </location>
</feature>
<keyword evidence="1" id="KW-1133">Transmembrane helix</keyword>
<dbReference type="Proteomes" id="UP000193404">
    <property type="component" value="Chromosome"/>
</dbReference>
<dbReference type="RefSeq" id="WP_148692032.1">
    <property type="nucleotide sequence ID" value="NZ_CP020477.1"/>
</dbReference>
<proteinExistence type="predicted"/>
<feature type="transmembrane region" description="Helical" evidence="1">
    <location>
        <begin position="164"/>
        <end position="180"/>
    </location>
</feature>
<keyword evidence="3" id="KW-1185">Reference proteome</keyword>
<keyword evidence="1" id="KW-0812">Transmembrane</keyword>